<organism evidence="2 3">
    <name type="scientific">Liparis tanakae</name>
    <name type="common">Tanaka's snailfish</name>
    <dbReference type="NCBI Taxonomy" id="230148"/>
    <lineage>
        <taxon>Eukaryota</taxon>
        <taxon>Metazoa</taxon>
        <taxon>Chordata</taxon>
        <taxon>Craniata</taxon>
        <taxon>Vertebrata</taxon>
        <taxon>Euteleostomi</taxon>
        <taxon>Actinopterygii</taxon>
        <taxon>Neopterygii</taxon>
        <taxon>Teleostei</taxon>
        <taxon>Neoteleostei</taxon>
        <taxon>Acanthomorphata</taxon>
        <taxon>Eupercaria</taxon>
        <taxon>Perciformes</taxon>
        <taxon>Cottioidei</taxon>
        <taxon>Cottales</taxon>
        <taxon>Liparidae</taxon>
        <taxon>Liparis</taxon>
    </lineage>
</organism>
<feature type="region of interest" description="Disordered" evidence="1">
    <location>
        <begin position="44"/>
        <end position="79"/>
    </location>
</feature>
<comment type="caution">
    <text evidence="2">The sequence shown here is derived from an EMBL/GenBank/DDBJ whole genome shotgun (WGS) entry which is preliminary data.</text>
</comment>
<protein>
    <submittedName>
        <fullName evidence="2">Uncharacterized protein</fullName>
    </submittedName>
</protein>
<dbReference type="AlphaFoldDB" id="A0A4Z2J9T3"/>
<evidence type="ECO:0000256" key="1">
    <source>
        <dbReference type="SAM" id="MobiDB-lite"/>
    </source>
</evidence>
<keyword evidence="3" id="KW-1185">Reference proteome</keyword>
<evidence type="ECO:0000313" key="2">
    <source>
        <dbReference type="EMBL" id="TNN86681.1"/>
    </source>
</evidence>
<sequence length="279" mass="31185">MPTARNDDTEPESAVNDTSMRIQISSGLYCGAVDAVYSDPDFPDRLYQDDEDHEQRTEKRWRMGTRASQRGGWRHGRHGGCFKPGGDEMRWDPTLQKPQPLVYQLGPPQFNWCHWSVHVTLLGQHQETHKESAALTVLLMASPLIPVECVECWTGAPSGQATGVYMCECPLARVCLADKDAAPHADKRRSKATTSQSCRVRSDCTEERELVELRLLPPTWSSTMTRLPLCPVSLPPRHLYLCLLPTCSAPCLSPSLLQVYGGRLALLKENKQGKELGMI</sequence>
<proteinExistence type="predicted"/>
<dbReference type="Proteomes" id="UP000314294">
    <property type="component" value="Unassembled WGS sequence"/>
</dbReference>
<feature type="compositionally biased region" description="Basic and acidic residues" evidence="1">
    <location>
        <begin position="44"/>
        <end position="61"/>
    </location>
</feature>
<name>A0A4Z2J9T3_9TELE</name>
<gene>
    <name evidence="2" type="ORF">EYF80_003149</name>
</gene>
<accession>A0A4Z2J9T3</accession>
<reference evidence="2 3" key="1">
    <citation type="submission" date="2019-03" db="EMBL/GenBank/DDBJ databases">
        <title>First draft genome of Liparis tanakae, snailfish: a comprehensive survey of snailfish specific genes.</title>
        <authorList>
            <person name="Kim W."/>
            <person name="Song I."/>
            <person name="Jeong J.-H."/>
            <person name="Kim D."/>
            <person name="Kim S."/>
            <person name="Ryu S."/>
            <person name="Song J.Y."/>
            <person name="Lee S.K."/>
        </authorList>
    </citation>
    <scope>NUCLEOTIDE SEQUENCE [LARGE SCALE GENOMIC DNA]</scope>
    <source>
        <tissue evidence="2">Muscle</tissue>
    </source>
</reference>
<evidence type="ECO:0000313" key="3">
    <source>
        <dbReference type="Proteomes" id="UP000314294"/>
    </source>
</evidence>
<dbReference type="EMBL" id="SRLO01000014">
    <property type="protein sequence ID" value="TNN86681.1"/>
    <property type="molecule type" value="Genomic_DNA"/>
</dbReference>